<dbReference type="Gene3D" id="3.30.70.1710">
    <property type="match status" value="1"/>
</dbReference>
<feature type="domain" description="Bacterial microcompartment" evidence="3">
    <location>
        <begin position="33"/>
        <end position="100"/>
    </location>
</feature>
<dbReference type="SMART" id="SM00877">
    <property type="entry name" value="BMC"/>
    <property type="match status" value="1"/>
</dbReference>
<dbReference type="InterPro" id="IPR037233">
    <property type="entry name" value="CcmK-like_sf"/>
</dbReference>
<dbReference type="eggNOG" id="ENOG50336KU">
    <property type="taxonomic scope" value="Bacteria"/>
</dbReference>
<dbReference type="AlphaFoldDB" id="A0A084J8S9"/>
<dbReference type="STRING" id="318464.IO99_15740"/>
<evidence type="ECO:0000256" key="2">
    <source>
        <dbReference type="ARBA" id="ARBA00024446"/>
    </source>
</evidence>
<dbReference type="InterPro" id="IPR000249">
    <property type="entry name" value="BMC_dom"/>
</dbReference>
<comment type="subcellular location">
    <subcellularLocation>
        <location evidence="1">Bacterial microcompartment</location>
    </subcellularLocation>
</comment>
<dbReference type="GO" id="GO:0031469">
    <property type="term" value="C:bacterial microcompartment"/>
    <property type="evidence" value="ECO:0007669"/>
    <property type="project" value="UniProtKB-SubCell"/>
</dbReference>
<dbReference type="EMBL" id="JPMD01000038">
    <property type="protein sequence ID" value="KEZ85363.1"/>
    <property type="molecule type" value="Genomic_DNA"/>
</dbReference>
<reference evidence="4 5" key="1">
    <citation type="submission" date="2014-07" db="EMBL/GenBank/DDBJ databases">
        <title>Draft genome of Clostridium sulfidigenes 113A isolated from sediments associated with methane hydrate from Krishna Godavari basin.</title>
        <authorList>
            <person name="Honkalas V.S."/>
            <person name="Dabir A.P."/>
            <person name="Arora P."/>
            <person name="Dhakephalkar P.K."/>
        </authorList>
    </citation>
    <scope>NUCLEOTIDE SEQUENCE [LARGE SCALE GENOMIC DNA]</scope>
    <source>
        <strain evidence="4 5">113A</strain>
    </source>
</reference>
<evidence type="ECO:0000259" key="3">
    <source>
        <dbReference type="SMART" id="SM00877"/>
    </source>
</evidence>
<sequence>MDFRIIKSPSQSTKDILIRRIGGNCKTKLDGVDAIGLVQGKLIDMIYATDIAEKSAGVTVEDIKGTCPQHMVLIGIFGDTSSVESAINEIKLKMKEGKTI</sequence>
<evidence type="ECO:0000313" key="5">
    <source>
        <dbReference type="Proteomes" id="UP000028542"/>
    </source>
</evidence>
<accession>A0A084J8S9</accession>
<evidence type="ECO:0000256" key="1">
    <source>
        <dbReference type="ARBA" id="ARBA00024322"/>
    </source>
</evidence>
<comment type="caution">
    <text evidence="4">The sequence shown here is derived from an EMBL/GenBank/DDBJ whole genome shotgun (WGS) entry which is preliminary data.</text>
</comment>
<protein>
    <submittedName>
        <fullName evidence="4">BMC domain protein</fullName>
    </submittedName>
</protein>
<dbReference type="SUPFAM" id="SSF143414">
    <property type="entry name" value="CcmK-like"/>
    <property type="match status" value="1"/>
</dbReference>
<keyword evidence="2" id="KW-1283">Bacterial microcompartment</keyword>
<dbReference type="Pfam" id="PF00936">
    <property type="entry name" value="BMC"/>
    <property type="match status" value="1"/>
</dbReference>
<evidence type="ECO:0000313" key="4">
    <source>
        <dbReference type="EMBL" id="KEZ85363.1"/>
    </source>
</evidence>
<gene>
    <name evidence="4" type="ORF">IO99_15740</name>
</gene>
<keyword evidence="5" id="KW-1185">Reference proteome</keyword>
<dbReference type="Proteomes" id="UP000028542">
    <property type="component" value="Unassembled WGS sequence"/>
</dbReference>
<name>A0A084J8S9_9CLOT</name>
<organism evidence="4 5">
    <name type="scientific">Clostridium sulfidigenes</name>
    <dbReference type="NCBI Taxonomy" id="318464"/>
    <lineage>
        <taxon>Bacteria</taxon>
        <taxon>Bacillati</taxon>
        <taxon>Bacillota</taxon>
        <taxon>Clostridia</taxon>
        <taxon>Eubacteriales</taxon>
        <taxon>Clostridiaceae</taxon>
        <taxon>Clostridium</taxon>
    </lineage>
</organism>
<proteinExistence type="predicted"/>
<dbReference type="RefSeq" id="WP_035134867.1">
    <property type="nucleotide sequence ID" value="NZ_JBQHQR010000012.1"/>
</dbReference>